<evidence type="ECO:0000256" key="7">
    <source>
        <dbReference type="HAMAP-Rule" id="MF_00201"/>
    </source>
</evidence>
<dbReference type="InterPro" id="IPR022572">
    <property type="entry name" value="DNA_rep/recomb_RecO_N"/>
</dbReference>
<evidence type="ECO:0000256" key="5">
    <source>
        <dbReference type="ARBA" id="ARBA00023204"/>
    </source>
</evidence>
<evidence type="ECO:0000256" key="6">
    <source>
        <dbReference type="ARBA" id="ARBA00033409"/>
    </source>
</evidence>
<comment type="caution">
    <text evidence="9">The sequence shown here is derived from an EMBL/GenBank/DDBJ whole genome shotgun (WGS) entry which is preliminary data.</text>
</comment>
<evidence type="ECO:0000313" key="9">
    <source>
        <dbReference type="EMBL" id="PTQ57053.1"/>
    </source>
</evidence>
<protein>
    <recommendedName>
        <fullName evidence="2 7">DNA repair protein RecO</fullName>
    </recommendedName>
    <alternativeName>
        <fullName evidence="6 7">Recombination protein O</fullName>
    </alternativeName>
</protein>
<evidence type="ECO:0000256" key="1">
    <source>
        <dbReference type="ARBA" id="ARBA00007452"/>
    </source>
</evidence>
<keyword evidence="5 7" id="KW-0234">DNA repair</keyword>
<comment type="similarity">
    <text evidence="1 7">Belongs to the RecO family.</text>
</comment>
<keyword evidence="4 7" id="KW-0233">DNA recombination</keyword>
<dbReference type="InterPro" id="IPR012340">
    <property type="entry name" value="NA-bd_OB-fold"/>
</dbReference>
<dbReference type="EMBL" id="PEBX01000014">
    <property type="protein sequence ID" value="PTQ57053.1"/>
    <property type="molecule type" value="Genomic_DNA"/>
</dbReference>
<evidence type="ECO:0000256" key="3">
    <source>
        <dbReference type="ARBA" id="ARBA00022763"/>
    </source>
</evidence>
<dbReference type="Gene3D" id="1.20.1440.120">
    <property type="entry name" value="Recombination protein O, C-terminal domain"/>
    <property type="match status" value="1"/>
</dbReference>
<dbReference type="SUPFAM" id="SSF57863">
    <property type="entry name" value="ArfGap/RecO-like zinc finger"/>
    <property type="match status" value="1"/>
</dbReference>
<dbReference type="SUPFAM" id="SSF50249">
    <property type="entry name" value="Nucleic acid-binding proteins"/>
    <property type="match status" value="1"/>
</dbReference>
<dbReference type="GO" id="GO:0006302">
    <property type="term" value="P:double-strand break repair"/>
    <property type="evidence" value="ECO:0007669"/>
    <property type="project" value="TreeGrafter"/>
</dbReference>
<proteinExistence type="inferred from homology"/>
<dbReference type="Pfam" id="PF11967">
    <property type="entry name" value="RecO_N"/>
    <property type="match status" value="1"/>
</dbReference>
<dbReference type="Pfam" id="PF02565">
    <property type="entry name" value="RecO_C"/>
    <property type="match status" value="1"/>
</dbReference>
<dbReference type="PANTHER" id="PTHR33991:SF1">
    <property type="entry name" value="DNA REPAIR PROTEIN RECO"/>
    <property type="match status" value="1"/>
</dbReference>
<gene>
    <name evidence="7" type="primary">recO</name>
    <name evidence="9" type="ORF">BSOLF_2323</name>
</gene>
<dbReference type="GO" id="GO:0043590">
    <property type="term" value="C:bacterial nucleoid"/>
    <property type="evidence" value="ECO:0007669"/>
    <property type="project" value="TreeGrafter"/>
</dbReference>
<dbReference type="AlphaFoldDB" id="A0A2R6Y317"/>
<dbReference type="NCBIfam" id="TIGR00613">
    <property type="entry name" value="reco"/>
    <property type="match status" value="1"/>
</dbReference>
<feature type="domain" description="DNA replication/recombination mediator RecO N-terminal" evidence="8">
    <location>
        <begin position="1"/>
        <end position="75"/>
    </location>
</feature>
<evidence type="ECO:0000313" key="10">
    <source>
        <dbReference type="Proteomes" id="UP000244338"/>
    </source>
</evidence>
<dbReference type="PANTHER" id="PTHR33991">
    <property type="entry name" value="DNA REPAIR PROTEIN RECO"/>
    <property type="match status" value="1"/>
</dbReference>
<dbReference type="Gene3D" id="2.40.50.140">
    <property type="entry name" value="Nucleic acid-binding proteins"/>
    <property type="match status" value="1"/>
</dbReference>
<dbReference type="InterPro" id="IPR003717">
    <property type="entry name" value="RecO"/>
</dbReference>
<accession>A0A2R6Y317</accession>
<keyword evidence="3 7" id="KW-0227">DNA damage</keyword>
<dbReference type="GO" id="GO:0006310">
    <property type="term" value="P:DNA recombination"/>
    <property type="evidence" value="ECO:0007669"/>
    <property type="project" value="UniProtKB-UniRule"/>
</dbReference>
<organism evidence="9 10">
    <name type="scientific">Candidatus Carbonibacillus altaicus</name>
    <dbReference type="NCBI Taxonomy" id="2163959"/>
    <lineage>
        <taxon>Bacteria</taxon>
        <taxon>Bacillati</taxon>
        <taxon>Bacillota</taxon>
        <taxon>Bacilli</taxon>
        <taxon>Bacillales</taxon>
        <taxon>Candidatus Carbonibacillus</taxon>
    </lineage>
</organism>
<evidence type="ECO:0000259" key="8">
    <source>
        <dbReference type="Pfam" id="PF11967"/>
    </source>
</evidence>
<comment type="function">
    <text evidence="7">Involved in DNA repair and RecF pathway recombination.</text>
</comment>
<evidence type="ECO:0000256" key="2">
    <source>
        <dbReference type="ARBA" id="ARBA00021310"/>
    </source>
</evidence>
<dbReference type="InterPro" id="IPR042242">
    <property type="entry name" value="RecO_C"/>
</dbReference>
<reference evidence="10" key="1">
    <citation type="journal article" date="2018" name="Sci. Rep.">
        <title>Lignite coal burning seam in the remote Altai Mountains harbors a hydrogen-driven thermophilic microbial community.</title>
        <authorList>
            <person name="Kadnikov V.V."/>
            <person name="Mardanov A.V."/>
            <person name="Ivasenko D.A."/>
            <person name="Antsiferov D.V."/>
            <person name="Beletsky A.V."/>
            <person name="Karnachuk O.V."/>
            <person name="Ravin N.V."/>
        </authorList>
    </citation>
    <scope>NUCLEOTIDE SEQUENCE [LARGE SCALE GENOMIC DNA]</scope>
</reference>
<dbReference type="HAMAP" id="MF_00201">
    <property type="entry name" value="RecO"/>
    <property type="match status" value="1"/>
</dbReference>
<sequence>MIVRVHGLVIRVLPYRESDALVTLLTREAGKIGLIAPGARKVRSRLAAHTQLLRLGTYILYRGRSLYRLDQADTTALLKTRLHDPLVNQRTMEMLEWVMRLTEDEVSDPFLYDHVERSFLRLDQGEPLDVTWLIFQLVMLSHMGYGPSWDRCTRCGLSDDLKAFVPQEGGMICGTCLKHHPPLHNVTLLPPRLVWVLQQIVRTPPHLLGSVRLKPENVELVLKPLAQFVFLHVPVRFRTQEVWRGADELIRLAEDLKRARRAPGTGEDEGDVS</sequence>
<evidence type="ECO:0000256" key="4">
    <source>
        <dbReference type="ARBA" id="ARBA00023172"/>
    </source>
</evidence>
<dbReference type="InterPro" id="IPR037278">
    <property type="entry name" value="ARFGAP/RecO"/>
</dbReference>
<dbReference type="Proteomes" id="UP000244338">
    <property type="component" value="Unassembled WGS sequence"/>
</dbReference>
<name>A0A2R6Y317_9BACL</name>